<organism evidence="10 11">
    <name type="scientific">Petrolisthes manimaculis</name>
    <dbReference type="NCBI Taxonomy" id="1843537"/>
    <lineage>
        <taxon>Eukaryota</taxon>
        <taxon>Metazoa</taxon>
        <taxon>Ecdysozoa</taxon>
        <taxon>Arthropoda</taxon>
        <taxon>Crustacea</taxon>
        <taxon>Multicrustacea</taxon>
        <taxon>Malacostraca</taxon>
        <taxon>Eumalacostraca</taxon>
        <taxon>Eucarida</taxon>
        <taxon>Decapoda</taxon>
        <taxon>Pleocyemata</taxon>
        <taxon>Anomura</taxon>
        <taxon>Galatheoidea</taxon>
        <taxon>Porcellanidae</taxon>
        <taxon>Petrolisthes</taxon>
    </lineage>
</organism>
<dbReference type="Pfam" id="PF00642">
    <property type="entry name" value="zf-CCCH"/>
    <property type="match status" value="1"/>
</dbReference>
<dbReference type="InterPro" id="IPR036855">
    <property type="entry name" value="Znf_CCCH_sf"/>
</dbReference>
<keyword evidence="7" id="KW-0175">Coiled coil</keyword>
<comment type="similarity">
    <text evidence="5">Belongs to the muscleblind family.</text>
</comment>
<feature type="zinc finger region" description="C3H1-type" evidence="6">
    <location>
        <begin position="107"/>
        <end position="134"/>
    </location>
</feature>
<dbReference type="Gene3D" id="3.30.1370.210">
    <property type="match status" value="2"/>
</dbReference>
<feature type="region of interest" description="Disordered" evidence="8">
    <location>
        <begin position="132"/>
        <end position="159"/>
    </location>
</feature>
<evidence type="ECO:0000313" key="10">
    <source>
        <dbReference type="EMBL" id="KAK4305266.1"/>
    </source>
</evidence>
<feature type="region of interest" description="Disordered" evidence="8">
    <location>
        <begin position="540"/>
        <end position="590"/>
    </location>
</feature>
<feature type="region of interest" description="Disordered" evidence="8">
    <location>
        <begin position="1"/>
        <end position="109"/>
    </location>
</feature>
<evidence type="ECO:0000256" key="4">
    <source>
        <dbReference type="ARBA" id="ARBA00022833"/>
    </source>
</evidence>
<feature type="compositionally biased region" description="Polar residues" evidence="8">
    <location>
        <begin position="540"/>
        <end position="555"/>
    </location>
</feature>
<sequence>MAATKESKSIMSSKETSKTGVKPGTAKTEGKSETSKAEAKPYMSKTGVKPKVPVTAPEPDTSNDASKDTKKPAPKRENKQVSTDSKKKEPVVNRNRTHADADQSGNRQSKEVCRLFLRNQCKRGSHCKYIHPRSSERQYESRRRSRSPGHVHVSGGSSASGPVVCRDFLRNMCNRGANCRFFHPPLEVHGGHQQQVSWFIICQDFLSGICMRPNCSYFHVSKQDEEMYRMGGEISPQLVEQAVQKSLVENLSLIGARPCCKEFLRGLCTMPNCRLRHLSQREYEDEVFYALLEEFKYLFDRREPRPFSPSVGNFYEPQGNIHDPIHPSNQMMPGYPDDMMNMNEDPGRMEPHPDYEPERKRFRYYPDDAGFPVEERSRWDDPVDYDRERAQFPVETDGLMQEIVMLRNDNMEMKREAERKIETLREEISRLTQENSKLHADAIEMSLAHKAEMKTLTQTNTTLIEDRQNAVRQLEIENGDLHNKVKSLKSELDATKMDVTKARETFTKVNAMLRQSEDERSKLVAELGNLKGKLRDVKSNVSTGNDVQQYNNKSGYSRRDARDGYSRDMDRQEMWNEGGGGGMGQQDWNKSNTWEEDMRTMDILSQENRNKAAGDNRGGLYGTYGYSTRVEDPVSQNSHIDNSRMPSWPPGGSGGINEGQWSSQNDPHLSNSNQNMRPGDNRGYITQGNNRDNRSQYNTNTSGRPYGGWQ</sequence>
<evidence type="ECO:0000256" key="8">
    <source>
        <dbReference type="SAM" id="MobiDB-lite"/>
    </source>
</evidence>
<keyword evidence="11" id="KW-1185">Reference proteome</keyword>
<dbReference type="PANTHER" id="PTHR12675:SF6">
    <property type="entry name" value="ZINC FINGER CCCH DOMAIN-CONTAINING PROTEIN 10"/>
    <property type="match status" value="1"/>
</dbReference>
<proteinExistence type="inferred from homology"/>
<comment type="caution">
    <text evidence="10">The sequence shown here is derived from an EMBL/GenBank/DDBJ whole genome shotgun (WGS) entry which is preliminary data.</text>
</comment>
<feature type="compositionally biased region" description="Basic and acidic residues" evidence="8">
    <location>
        <begin position="557"/>
        <end position="574"/>
    </location>
</feature>
<feature type="coiled-coil region" evidence="7">
    <location>
        <begin position="407"/>
        <end position="533"/>
    </location>
</feature>
<dbReference type="PROSITE" id="PS50103">
    <property type="entry name" value="ZF_C3H1"/>
    <property type="match status" value="3"/>
</dbReference>
<dbReference type="Proteomes" id="UP001292094">
    <property type="component" value="Unassembled WGS sequence"/>
</dbReference>
<feature type="compositionally biased region" description="Basic and acidic residues" evidence="8">
    <location>
        <begin position="65"/>
        <end position="101"/>
    </location>
</feature>
<dbReference type="PANTHER" id="PTHR12675">
    <property type="entry name" value="MUSCLEBLIND-LIKE PROTEIN"/>
    <property type="match status" value="1"/>
</dbReference>
<dbReference type="EMBL" id="JAWZYT010002303">
    <property type="protein sequence ID" value="KAK4305266.1"/>
    <property type="molecule type" value="Genomic_DNA"/>
</dbReference>
<name>A0AAE1PCE0_9EUCA</name>
<evidence type="ECO:0000313" key="11">
    <source>
        <dbReference type="Proteomes" id="UP001292094"/>
    </source>
</evidence>
<feature type="compositionally biased region" description="Basic and acidic residues" evidence="8">
    <location>
        <begin position="133"/>
        <end position="142"/>
    </location>
</feature>
<dbReference type="GO" id="GO:0003723">
    <property type="term" value="F:RNA binding"/>
    <property type="evidence" value="ECO:0007669"/>
    <property type="project" value="TreeGrafter"/>
</dbReference>
<dbReference type="Pfam" id="PF22628">
    <property type="entry name" value="zf-CCCH_10"/>
    <property type="match status" value="1"/>
</dbReference>
<dbReference type="SUPFAM" id="SSF90229">
    <property type="entry name" value="CCCH zinc finger"/>
    <property type="match status" value="1"/>
</dbReference>
<protein>
    <recommendedName>
        <fullName evidence="9">C3H1-type domain-containing protein</fullName>
    </recommendedName>
</protein>
<feature type="compositionally biased region" description="Polar residues" evidence="8">
    <location>
        <begin position="684"/>
        <end position="703"/>
    </location>
</feature>
<feature type="compositionally biased region" description="Basic and acidic residues" evidence="8">
    <location>
        <begin position="28"/>
        <end position="39"/>
    </location>
</feature>
<keyword evidence="2" id="KW-0677">Repeat</keyword>
<evidence type="ECO:0000259" key="9">
    <source>
        <dbReference type="PROSITE" id="PS50103"/>
    </source>
</evidence>
<dbReference type="InterPro" id="IPR054429">
    <property type="entry name" value="Znf-CCCH_Muscleblind-like"/>
</dbReference>
<evidence type="ECO:0000256" key="3">
    <source>
        <dbReference type="ARBA" id="ARBA00022771"/>
    </source>
</evidence>
<dbReference type="InterPro" id="IPR000571">
    <property type="entry name" value="Znf_CCCH"/>
</dbReference>
<evidence type="ECO:0000256" key="1">
    <source>
        <dbReference type="ARBA" id="ARBA00022723"/>
    </source>
</evidence>
<feature type="compositionally biased region" description="Low complexity" evidence="8">
    <location>
        <begin position="150"/>
        <end position="159"/>
    </location>
</feature>
<feature type="zinc finger region" description="C3H1-type" evidence="6">
    <location>
        <begin position="201"/>
        <end position="222"/>
    </location>
</feature>
<reference evidence="10" key="1">
    <citation type="submission" date="2023-11" db="EMBL/GenBank/DDBJ databases">
        <title>Genome assemblies of two species of porcelain crab, Petrolisthes cinctipes and Petrolisthes manimaculis (Anomura: Porcellanidae).</title>
        <authorList>
            <person name="Angst P."/>
        </authorList>
    </citation>
    <scope>NUCLEOTIDE SEQUENCE</scope>
    <source>
        <strain evidence="10">PB745_02</strain>
        <tissue evidence="10">Gill</tissue>
    </source>
</reference>
<dbReference type="AlphaFoldDB" id="A0AAE1PCE0"/>
<dbReference type="GO" id="GO:0043484">
    <property type="term" value="P:regulation of RNA splicing"/>
    <property type="evidence" value="ECO:0007669"/>
    <property type="project" value="TreeGrafter"/>
</dbReference>
<dbReference type="SMART" id="SM00356">
    <property type="entry name" value="ZnF_C3H1"/>
    <property type="match status" value="4"/>
</dbReference>
<keyword evidence="3 6" id="KW-0863">Zinc-finger</keyword>
<feature type="compositionally biased region" description="Polar residues" evidence="8">
    <location>
        <begin position="659"/>
        <end position="676"/>
    </location>
</feature>
<feature type="domain" description="C3H1-type" evidence="9">
    <location>
        <begin position="159"/>
        <end position="186"/>
    </location>
</feature>
<gene>
    <name evidence="10" type="ORF">Pmani_022826</name>
</gene>
<evidence type="ECO:0000256" key="7">
    <source>
        <dbReference type="SAM" id="Coils"/>
    </source>
</evidence>
<keyword evidence="1 6" id="KW-0479">Metal-binding</keyword>
<dbReference type="GO" id="GO:0008270">
    <property type="term" value="F:zinc ion binding"/>
    <property type="evidence" value="ECO:0007669"/>
    <property type="project" value="UniProtKB-KW"/>
</dbReference>
<evidence type="ECO:0000256" key="2">
    <source>
        <dbReference type="ARBA" id="ARBA00022737"/>
    </source>
</evidence>
<evidence type="ECO:0000256" key="6">
    <source>
        <dbReference type="PROSITE-ProRule" id="PRU00723"/>
    </source>
</evidence>
<accession>A0AAE1PCE0</accession>
<evidence type="ECO:0000256" key="5">
    <source>
        <dbReference type="ARBA" id="ARBA00038226"/>
    </source>
</evidence>
<feature type="region of interest" description="Disordered" evidence="8">
    <location>
        <begin position="633"/>
        <end position="710"/>
    </location>
</feature>
<feature type="zinc finger region" description="C3H1-type" evidence="6">
    <location>
        <begin position="159"/>
        <end position="186"/>
    </location>
</feature>
<keyword evidence="4 6" id="KW-0862">Zinc</keyword>
<feature type="domain" description="C3H1-type" evidence="9">
    <location>
        <begin position="107"/>
        <end position="134"/>
    </location>
</feature>
<feature type="domain" description="C3H1-type" evidence="9">
    <location>
        <begin position="201"/>
        <end position="222"/>
    </location>
</feature>